<dbReference type="RefSeq" id="WP_007710130.1">
    <property type="nucleotide sequence ID" value="NZ_JAWRJJ010000032.1"/>
</dbReference>
<dbReference type="InterPro" id="IPR053162">
    <property type="entry name" value="DnaD"/>
</dbReference>
<dbReference type="Gene3D" id="1.10.10.630">
    <property type="entry name" value="DnaD domain-like"/>
    <property type="match status" value="2"/>
</dbReference>
<feature type="compositionally biased region" description="Polar residues" evidence="2">
    <location>
        <begin position="123"/>
        <end position="137"/>
    </location>
</feature>
<dbReference type="SUPFAM" id="SSF158499">
    <property type="entry name" value="DnaD domain-like"/>
    <property type="match status" value="2"/>
</dbReference>
<evidence type="ECO:0000259" key="3">
    <source>
        <dbReference type="Pfam" id="PF07261"/>
    </source>
</evidence>
<feature type="compositionally biased region" description="Low complexity" evidence="2">
    <location>
        <begin position="179"/>
        <end position="192"/>
    </location>
</feature>
<evidence type="ECO:0000256" key="2">
    <source>
        <dbReference type="SAM" id="MobiDB-lite"/>
    </source>
</evidence>
<feature type="region of interest" description="Disordered" evidence="2">
    <location>
        <begin position="368"/>
        <end position="416"/>
    </location>
</feature>
<feature type="domain" description="DnaB/C C-terminal" evidence="3">
    <location>
        <begin position="217"/>
        <end position="287"/>
    </location>
</feature>
<feature type="compositionally biased region" description="Gly residues" evidence="2">
    <location>
        <begin position="382"/>
        <end position="402"/>
    </location>
</feature>
<dbReference type="PANTHER" id="PTHR37293">
    <property type="entry name" value="PHAGE REPLICATION PROTEIN-RELATED"/>
    <property type="match status" value="1"/>
</dbReference>
<dbReference type="OrthoDB" id="1652900at2"/>
<name>A0A413FIJ6_9FIRM</name>
<dbReference type="AlphaFoldDB" id="A0A413FIJ6"/>
<feature type="compositionally biased region" description="Polar residues" evidence="2">
    <location>
        <begin position="144"/>
        <end position="157"/>
    </location>
</feature>
<dbReference type="Proteomes" id="UP000283880">
    <property type="component" value="Unassembled WGS sequence"/>
</dbReference>
<gene>
    <name evidence="4" type="ORF">DWV29_07585</name>
</gene>
<evidence type="ECO:0000256" key="1">
    <source>
        <dbReference type="ARBA" id="ARBA00093462"/>
    </source>
</evidence>
<dbReference type="Pfam" id="PF07261">
    <property type="entry name" value="DnaB_2"/>
    <property type="match status" value="2"/>
</dbReference>
<comment type="caution">
    <text evidence="4">The sequence shown here is derived from an EMBL/GenBank/DDBJ whole genome shotgun (WGS) entry which is preliminary data.</text>
</comment>
<evidence type="ECO:0000313" key="5">
    <source>
        <dbReference type="Proteomes" id="UP000283880"/>
    </source>
</evidence>
<feature type="domain" description="DnaB/C C-terminal" evidence="3">
    <location>
        <begin position="307"/>
        <end position="370"/>
    </location>
</feature>
<evidence type="ECO:0000313" key="4">
    <source>
        <dbReference type="EMBL" id="RGX31015.1"/>
    </source>
</evidence>
<accession>A0A413FIJ6</accession>
<sequence length="436" mass="47874">MTFQVKDRWNIPVTAVADEFIDQYMAAANGEYVKVYLYLLRHQSEPVSVDAIADALNHTESDVRRALAYWEKAGVLLREDLLSPDGGEKDAGTAADRPKAGAVLDREMSGGRGAAFSADPQVTPDSRSTAYHGSTQAGADGWSASYSGTPQAVNQTAPAAVKPQGAVSEPAPAAGRTDSVSFGTAPAAAAPSPKPVYSVAQVNRLSGDEEFAQILYIAQKYMNKVFTPRDCQVFAYLYDTLKFSPELLEYLVEYCVQNGHVSVRYMETVAINWHEQGFRTPDEAKEYAEGFNNDAFSVMKAFGLNDRRPATEEQKMITKWFREYGFGRELVLMACNRTISAIHTPSFRYTDKILSDWKLAGVRTKADVEALDEKRSKSRAQGAGGQAQGGRSSGGQGAGQADGGRRKSNQFHNFKQRDTDYDALVLKQLKERVNQQ</sequence>
<dbReference type="InterPro" id="IPR006343">
    <property type="entry name" value="DnaB/C_C"/>
</dbReference>
<dbReference type="EMBL" id="QSBM01000004">
    <property type="protein sequence ID" value="RGX31015.1"/>
    <property type="molecule type" value="Genomic_DNA"/>
</dbReference>
<proteinExistence type="inferred from homology"/>
<reference evidence="4 5" key="1">
    <citation type="submission" date="2018-08" db="EMBL/GenBank/DDBJ databases">
        <title>A genome reference for cultivated species of the human gut microbiota.</title>
        <authorList>
            <person name="Zou Y."/>
            <person name="Xue W."/>
            <person name="Luo G."/>
        </authorList>
    </citation>
    <scope>NUCLEOTIDE SEQUENCE [LARGE SCALE GENOMIC DNA]</scope>
    <source>
        <strain evidence="4 5">AF04-15</strain>
    </source>
</reference>
<protein>
    <submittedName>
        <fullName evidence="4">DnaD domain protein</fullName>
    </submittedName>
</protein>
<dbReference type="InterPro" id="IPR034829">
    <property type="entry name" value="DnaD-like_sf"/>
</dbReference>
<feature type="region of interest" description="Disordered" evidence="2">
    <location>
        <begin position="111"/>
        <end position="192"/>
    </location>
</feature>
<dbReference type="PANTHER" id="PTHR37293:SF5">
    <property type="entry name" value="DNA REPLICATION PROTEIN"/>
    <property type="match status" value="1"/>
</dbReference>
<dbReference type="NCBIfam" id="TIGR01446">
    <property type="entry name" value="DnaD_dom"/>
    <property type="match status" value="2"/>
</dbReference>
<comment type="similarity">
    <text evidence="1">Belongs to the DnaB/DnaD family.</text>
</comment>
<organism evidence="4 5">
    <name type="scientific">Enterocloster asparagiformis</name>
    <dbReference type="NCBI Taxonomy" id="333367"/>
    <lineage>
        <taxon>Bacteria</taxon>
        <taxon>Bacillati</taxon>
        <taxon>Bacillota</taxon>
        <taxon>Clostridia</taxon>
        <taxon>Lachnospirales</taxon>
        <taxon>Lachnospiraceae</taxon>
        <taxon>Enterocloster</taxon>
    </lineage>
</organism>